<feature type="compositionally biased region" description="Basic and acidic residues" evidence="10">
    <location>
        <begin position="46"/>
        <end position="75"/>
    </location>
</feature>
<keyword evidence="13" id="KW-1185">Reference proteome</keyword>
<dbReference type="CDD" id="cd05697">
    <property type="entry name" value="S1_Rrp5_repeat_hs5"/>
    <property type="match status" value="1"/>
</dbReference>
<proteinExistence type="predicted"/>
<feature type="domain" description="S1 motif" evidence="11">
    <location>
        <begin position="1329"/>
        <end position="1400"/>
    </location>
</feature>
<dbReference type="Gene3D" id="1.25.40.10">
    <property type="entry name" value="Tetratricopeptide repeat domain"/>
    <property type="match status" value="1"/>
</dbReference>
<feature type="domain" description="S1 motif" evidence="11">
    <location>
        <begin position="169"/>
        <end position="267"/>
    </location>
</feature>
<evidence type="ECO:0000256" key="10">
    <source>
        <dbReference type="SAM" id="MobiDB-lite"/>
    </source>
</evidence>
<dbReference type="PANTHER" id="PTHR23270">
    <property type="entry name" value="PROGRAMMED CELL DEATH PROTEIN 11 PRE-RRNA PROCESSING PROTEIN RRP5"/>
    <property type="match status" value="1"/>
</dbReference>
<dbReference type="SUPFAM" id="SSF48452">
    <property type="entry name" value="TPR-like"/>
    <property type="match status" value="1"/>
</dbReference>
<name>A0A232M234_9EURO</name>
<dbReference type="InterPro" id="IPR045209">
    <property type="entry name" value="Rrp5"/>
</dbReference>
<dbReference type="GO" id="GO:0006364">
    <property type="term" value="P:rRNA processing"/>
    <property type="evidence" value="ECO:0007669"/>
    <property type="project" value="UniProtKB-KW"/>
</dbReference>
<dbReference type="OrthoDB" id="412781at2759"/>
<feature type="compositionally biased region" description="Basic and acidic residues" evidence="10">
    <location>
        <begin position="1"/>
        <end position="11"/>
    </location>
</feature>
<feature type="compositionally biased region" description="Basic and acidic residues" evidence="10">
    <location>
        <begin position="1503"/>
        <end position="1515"/>
    </location>
</feature>
<sequence length="1817" mass="200177">MAPIKRKDVNTHDSATLQPQKRARVGAHQQSKSPKKPSTRASGPSTRERPDKPIHGQDTAVHRSDLSVMRDEEPAFPRGGGSVLTPLEKKQIQIQATQDVLFPQKHRGKTLSDLPGGDDDIDIPGAEGASLTRKSRKMKSKGKRNTKPEPPPKQDVRIEGLSFKRIVPGAMVLGQVSSINKHDIGLALPNNLTGYVPLTSMSKGLDERLDKFINTGQDEEDEEEGNMVSDEEPMNLKDYFRLGQYLRAYIASTGSRNNKKKIELSVDPRHANSGLSGTDLVVDSAIQASVVSVEDHGLVMDVGLEGSNIKGFMSSKEIDPEFDYANIKDGSVFLCIVTGFNESRTVVKLSANLRASGSIKKSHYLSSAPTINTLLPGTAAEILLTEVSPNGMLGKIMGVLDSTVDLVHSGANSGVFNLVNKFHKGAKIKGRIIYTFPAADPFKVGFSILDHVLKFSTAGHNKIPSSETPTLSAIIPDATVVKVDPGLGLYAEIGPKKHLGFVHISKVADGKVETISPDRGPFRVGSDHEARVVGYNALDNLFLLSFERSIIDQPFLRLEDVTVGAVVKANIEKLLIGPSGIEGLIVSLAEGISGLIPSMHFADSQIQHPERKFREGMTVSARILSVNLAKRQIRLTLKKTLLNSDSAIWKDYHDIVPGSQSPGTIVNIYPHGAVVQFYGSIRGFLPVSEMSEAYIKDPSLHFRQGQVVNVHALSVDASLGKLAVSCKDPSTYSEAYGKAFDDIHPGILVTGTIFEKSSDDLLLKLEALGLIARLDVHHVADGSPSRQSSILAKFRVGQKLPDLLILNIQRAHRLIKVTNRESLKKAMKQGELPLKFEDLQERSQVKGFVRNIASSGIFVEFLGGLTGLLPKPFITDEYLNQPDFGMIKSQPIAATIRSIDMDSRRFTLSMKPLETTSTMTKGRREKSLQGDDDAVKNPIDESIRTIGDFRFGRVTRSKIVSIKDTQINVMLADNIQGRIDVSEVFDKWEDIKDRKQPLRKFRSKEILPVRVLGIHDARNHKFLPISHRSGKVPVFELSAKPSFIETADPAPLLLDQVTEGSSWLGFVNNVTDGCLWVNLSPNVRGRLRAVDVSDDLSMLSDIEKHFPVGSALRVQVTAVDLEKGHLDLSGKRGSAVQLSMDHLSTGMILPGRVTKVTERQVIIQLSETIVGAVSLIDMADDYSKANPTVYRKNEILRACIVSIDKQNNKISLSLRPSKILSSSLPVQDREISNAEQLKVNDIVRGFVRKVADNGLFVTLGHNITAYVRVSDLSDSFIKEWKEHFQEDQLVKGRIIFTDAKNNKIKMSLKESTLDPNYKTPVTLYDLKRGQIVTGKVRNVEEFGVFIVVDGSVNVSGLCHRSEMAEQRVRDARKLFENGDIVKAKILKIDLEQEKISFGLKASYLDNGAGEVPSDEDSSEDDEAGGTGGLVLELDSEDDGALGGVDLKGVSDRGGDRSDAKKGGLNIGGFDWSGNVQDDDEDAALLSSSDDENVARKKKRHRKPEIQIDRTGELDARGPQSVADYERLLLGDPNSSVLWLQYMAFQLELGELDKAREISKRAIRSISIGQETEQLNVWVALLNLENTYGNDDSAEEAFKLACQYNDVQEIYERMISIFIQSGKNRKADELFQTALKKKISPTPKFFLNYATFLFDSMAALDRGRALLPRALQSLPSHTHVDVTSRFGQLEFRSPNGDNERGRTIFEGLLSSFPKRVDLWNILLDLEIKAGDADQVRRLFERVLGIGISKRRSKKGTAATTATETVPGKAKLKSKQARFFFKKWLAFEESLAAANGGNDRMVEEVKARAAEYVKALQSE</sequence>
<evidence type="ECO:0000256" key="2">
    <source>
        <dbReference type="ARBA" id="ARBA00022517"/>
    </source>
</evidence>
<evidence type="ECO:0000256" key="3">
    <source>
        <dbReference type="ARBA" id="ARBA00022552"/>
    </source>
</evidence>
<dbReference type="SUPFAM" id="SSF50249">
    <property type="entry name" value="Nucleic acid-binding proteins"/>
    <property type="match status" value="11"/>
</dbReference>
<dbReference type="CDD" id="cd05703">
    <property type="entry name" value="S1_Rrp5_repeat_hs12_sc9"/>
    <property type="match status" value="1"/>
</dbReference>
<dbReference type="FunFam" id="2.40.50.140:FF:000278">
    <property type="entry name" value="rRNA biogenesis protein rrp5"/>
    <property type="match status" value="1"/>
</dbReference>
<evidence type="ECO:0000256" key="4">
    <source>
        <dbReference type="ARBA" id="ARBA00022553"/>
    </source>
</evidence>
<dbReference type="FunFam" id="2.40.50.140:FF:000155">
    <property type="entry name" value="rRNA biogenesis protein RRP5"/>
    <property type="match status" value="1"/>
</dbReference>
<evidence type="ECO:0000256" key="6">
    <source>
        <dbReference type="ARBA" id="ARBA00023242"/>
    </source>
</evidence>
<dbReference type="FunFam" id="2.40.50.140:FF:000159">
    <property type="entry name" value="rRNA biogenesis protein rrp5"/>
    <property type="match status" value="1"/>
</dbReference>
<dbReference type="InterPro" id="IPR057301">
    <property type="entry name" value="Rrp5_OB_4th"/>
</dbReference>
<dbReference type="InterPro" id="IPR048058">
    <property type="entry name" value="Rrp5_S1_rpt_hs11_sc8"/>
</dbReference>
<dbReference type="SMART" id="SM00386">
    <property type="entry name" value="HAT"/>
    <property type="match status" value="5"/>
</dbReference>
<dbReference type="CDD" id="cd05693">
    <property type="entry name" value="S1_Rrp5_repeat_hs1_sc1"/>
    <property type="match status" value="1"/>
</dbReference>
<evidence type="ECO:0000259" key="11">
    <source>
        <dbReference type="PROSITE" id="PS50126"/>
    </source>
</evidence>
<comment type="caution">
    <text evidence="12">The sequence shown here is derived from an EMBL/GenBank/DDBJ whole genome shotgun (WGS) entry which is preliminary data.</text>
</comment>
<feature type="region of interest" description="Disordered" evidence="10">
    <location>
        <begin position="1484"/>
        <end position="1516"/>
    </location>
</feature>
<dbReference type="CDD" id="cd04461">
    <property type="entry name" value="S1_Rrp5_repeat_hs8_sc7"/>
    <property type="match status" value="1"/>
</dbReference>
<dbReference type="Proteomes" id="UP000243515">
    <property type="component" value="Unassembled WGS sequence"/>
</dbReference>
<feature type="domain" description="S1 motif" evidence="11">
    <location>
        <begin position="1060"/>
        <end position="1131"/>
    </location>
</feature>
<dbReference type="FunFam" id="2.40.50.140:FF:000266">
    <property type="entry name" value="rRNA biogenesis protein rrp5"/>
    <property type="match status" value="1"/>
</dbReference>
<evidence type="ECO:0000313" key="13">
    <source>
        <dbReference type="Proteomes" id="UP000243515"/>
    </source>
</evidence>
<feature type="domain" description="S1 motif" evidence="11">
    <location>
        <begin position="842"/>
        <end position="911"/>
    </location>
</feature>
<evidence type="ECO:0000256" key="5">
    <source>
        <dbReference type="ARBA" id="ARBA00022737"/>
    </source>
</evidence>
<comment type="subcellular location">
    <subcellularLocation>
        <location evidence="1">Nucleus</location>
        <location evidence="1">Nucleolus</location>
    </subcellularLocation>
</comment>
<dbReference type="CDD" id="cd05707">
    <property type="entry name" value="S1_Rrp5_repeat_sc11"/>
    <property type="match status" value="1"/>
</dbReference>
<dbReference type="SMART" id="SM00316">
    <property type="entry name" value="S1"/>
    <property type="match status" value="12"/>
</dbReference>
<accession>A0A232M234</accession>
<dbReference type="PROSITE" id="PS50126">
    <property type="entry name" value="S1"/>
    <property type="match status" value="11"/>
</dbReference>
<evidence type="ECO:0000256" key="7">
    <source>
        <dbReference type="ARBA" id="ARBA00055575"/>
    </source>
</evidence>
<feature type="domain" description="S1 motif" evidence="11">
    <location>
        <begin position="658"/>
        <end position="727"/>
    </location>
</feature>
<dbReference type="InterPro" id="IPR048059">
    <property type="entry name" value="Rrp5_S1_rpt_hs1_sc1"/>
</dbReference>
<reference evidence="12 13" key="1">
    <citation type="journal article" date="2015" name="Environ. Microbiol.">
        <title>Metagenome sequence of Elaphomyces granulatus from sporocarp tissue reveals Ascomycota ectomycorrhizal fingerprints of genome expansion and a Proteobacteria-rich microbiome.</title>
        <authorList>
            <person name="Quandt C.A."/>
            <person name="Kohler A."/>
            <person name="Hesse C.N."/>
            <person name="Sharpton T.J."/>
            <person name="Martin F."/>
            <person name="Spatafora J.W."/>
        </authorList>
    </citation>
    <scope>NUCLEOTIDE SEQUENCE [LARGE SCALE GENOMIC DNA]</scope>
    <source>
        <strain evidence="12 13">OSC145934</strain>
    </source>
</reference>
<dbReference type="InterPro" id="IPR057302">
    <property type="entry name" value="Rrp5_S1"/>
</dbReference>
<feature type="domain" description="S1 motif" evidence="11">
    <location>
        <begin position="1240"/>
        <end position="1309"/>
    </location>
</feature>
<dbReference type="FunFam" id="2.40.50.140:FF:000196">
    <property type="entry name" value="rRNA biogenesis protein RRP5"/>
    <property type="match status" value="1"/>
</dbReference>
<feature type="domain" description="S1 motif" evidence="11">
    <location>
        <begin position="952"/>
        <end position="1028"/>
    </location>
</feature>
<comment type="function">
    <text evidence="7">Involved in the biogenesis of rRNA. Required for the formation of 18S and 5.8S rRNA.</text>
</comment>
<dbReference type="Pfam" id="PF23459">
    <property type="entry name" value="S1_RRP5"/>
    <property type="match status" value="3"/>
</dbReference>
<organism evidence="12 13">
    <name type="scientific">Elaphomyces granulatus</name>
    <dbReference type="NCBI Taxonomy" id="519963"/>
    <lineage>
        <taxon>Eukaryota</taxon>
        <taxon>Fungi</taxon>
        <taxon>Dikarya</taxon>
        <taxon>Ascomycota</taxon>
        <taxon>Pezizomycotina</taxon>
        <taxon>Eurotiomycetes</taxon>
        <taxon>Eurotiomycetidae</taxon>
        <taxon>Eurotiales</taxon>
        <taxon>Elaphomycetaceae</taxon>
        <taxon>Elaphomyces</taxon>
    </lineage>
</organism>
<feature type="domain" description="S1 motif" evidence="11">
    <location>
        <begin position="283"/>
        <end position="352"/>
    </location>
</feature>
<dbReference type="InterPro" id="IPR012340">
    <property type="entry name" value="NA-bd_OB-fold"/>
</dbReference>
<keyword evidence="6" id="KW-0539">Nucleus</keyword>
<keyword evidence="2" id="KW-0690">Ribosome biogenesis</keyword>
<feature type="domain" description="S1 motif" evidence="11">
    <location>
        <begin position="1146"/>
        <end position="1215"/>
    </location>
</feature>
<dbReference type="GO" id="GO:0003723">
    <property type="term" value="F:RNA binding"/>
    <property type="evidence" value="ECO:0007669"/>
    <property type="project" value="TreeGrafter"/>
</dbReference>
<dbReference type="FunFam" id="1.25.40.10:FF:000467">
    <property type="entry name" value="Putative rRNA biogenesis protein RRP5"/>
    <property type="match status" value="1"/>
</dbReference>
<dbReference type="PANTHER" id="PTHR23270:SF10">
    <property type="entry name" value="PROTEIN RRP5 HOMOLOG"/>
    <property type="match status" value="1"/>
</dbReference>
<feature type="region of interest" description="Disordered" evidence="10">
    <location>
        <begin position="1"/>
        <end position="84"/>
    </location>
</feature>
<dbReference type="InterPro" id="IPR003107">
    <property type="entry name" value="HAT"/>
</dbReference>
<evidence type="ECO:0000256" key="8">
    <source>
        <dbReference type="ARBA" id="ARBA00073619"/>
    </source>
</evidence>
<dbReference type="InterPro" id="IPR011990">
    <property type="entry name" value="TPR-like_helical_dom_sf"/>
</dbReference>
<keyword evidence="3" id="KW-0698">rRNA processing</keyword>
<feature type="domain" description="S1 motif" evidence="11">
    <location>
        <begin position="472"/>
        <end position="547"/>
    </location>
</feature>
<gene>
    <name evidence="12" type="ORF">Egran_02100</name>
</gene>
<dbReference type="CDD" id="cd05698">
    <property type="entry name" value="S1_Rrp5_repeat_hs6_sc5"/>
    <property type="match status" value="1"/>
</dbReference>
<dbReference type="EMBL" id="NPHW01003114">
    <property type="protein sequence ID" value="OXV10137.1"/>
    <property type="molecule type" value="Genomic_DNA"/>
</dbReference>
<evidence type="ECO:0000256" key="1">
    <source>
        <dbReference type="ARBA" id="ARBA00004604"/>
    </source>
</evidence>
<feature type="region of interest" description="Disordered" evidence="10">
    <location>
        <begin position="98"/>
        <end position="157"/>
    </location>
</feature>
<evidence type="ECO:0000313" key="12">
    <source>
        <dbReference type="EMBL" id="OXV10137.1"/>
    </source>
</evidence>
<dbReference type="Pfam" id="PF00575">
    <property type="entry name" value="S1"/>
    <property type="match status" value="3"/>
</dbReference>
<protein>
    <recommendedName>
        <fullName evidence="8">rRNA biogenesis protein RRP5</fullName>
    </recommendedName>
    <alternativeName>
        <fullName evidence="9">Ribosomal RNA-processing protein 5</fullName>
    </alternativeName>
</protein>
<feature type="compositionally biased region" description="Acidic residues" evidence="10">
    <location>
        <begin position="1412"/>
        <end position="1423"/>
    </location>
</feature>
<feature type="region of interest" description="Disordered" evidence="10">
    <location>
        <begin position="1408"/>
        <end position="1461"/>
    </location>
</feature>
<keyword evidence="5" id="KW-0677">Repeat</keyword>
<feature type="compositionally biased region" description="Basic residues" evidence="10">
    <location>
        <begin position="133"/>
        <end position="145"/>
    </location>
</feature>
<dbReference type="GO" id="GO:0032040">
    <property type="term" value="C:small-subunit processome"/>
    <property type="evidence" value="ECO:0007669"/>
    <property type="project" value="TreeGrafter"/>
</dbReference>
<dbReference type="CDD" id="cd05702">
    <property type="entry name" value="S1_Rrp5_repeat_hs11_sc8"/>
    <property type="match status" value="1"/>
</dbReference>
<dbReference type="InterPro" id="IPR003029">
    <property type="entry name" value="S1_domain"/>
</dbReference>
<feature type="compositionally biased region" description="Basic and acidic residues" evidence="10">
    <location>
        <begin position="1448"/>
        <end position="1461"/>
    </location>
</feature>
<dbReference type="FunFam" id="2.40.50.140:FF:000103">
    <property type="entry name" value="protein RRP5 homolog"/>
    <property type="match status" value="1"/>
</dbReference>
<feature type="compositionally biased region" description="Basic and acidic residues" evidence="10">
    <location>
        <begin position="146"/>
        <end position="157"/>
    </location>
</feature>
<keyword evidence="4" id="KW-0597">Phosphoprotein</keyword>
<feature type="domain" description="S1 motif" evidence="11">
    <location>
        <begin position="564"/>
        <end position="638"/>
    </location>
</feature>
<dbReference type="Gene3D" id="2.40.50.140">
    <property type="entry name" value="Nucleic acid-binding proteins"/>
    <property type="match status" value="10"/>
</dbReference>
<dbReference type="FunFam" id="2.40.50.140:FF:000367">
    <property type="entry name" value="rRNA biogenesis protein RRP5, putative"/>
    <property type="match status" value="1"/>
</dbReference>
<dbReference type="Pfam" id="PF24685">
    <property type="entry name" value="OB_RRP5_4th"/>
    <property type="match status" value="1"/>
</dbReference>
<dbReference type="FunFam" id="2.40.50.140:FF:000279">
    <property type="entry name" value="rRNA biogenesis protein rrp5"/>
    <property type="match status" value="1"/>
</dbReference>
<dbReference type="CDD" id="cd05706">
    <property type="entry name" value="S1_Rrp5_repeat_sc10"/>
    <property type="match status" value="1"/>
</dbReference>
<evidence type="ECO:0000256" key="9">
    <source>
        <dbReference type="ARBA" id="ARBA00076674"/>
    </source>
</evidence>